<dbReference type="AlphaFoldDB" id="A0A9W8G105"/>
<evidence type="ECO:0000313" key="7">
    <source>
        <dbReference type="Proteomes" id="UP001151518"/>
    </source>
</evidence>
<keyword evidence="3" id="KW-0732">Signal</keyword>
<accession>A0A9W8G105</accession>
<gene>
    <name evidence="6" type="ORF">GGI25_004050</name>
</gene>
<dbReference type="Gene3D" id="1.20.120.980">
    <property type="entry name" value="Serine carboxypeptidase S28, SKS domain"/>
    <property type="match status" value="1"/>
</dbReference>
<dbReference type="Proteomes" id="UP001151518">
    <property type="component" value="Unassembled WGS sequence"/>
</dbReference>
<evidence type="ECO:0000256" key="1">
    <source>
        <dbReference type="ARBA" id="ARBA00011079"/>
    </source>
</evidence>
<dbReference type="InterPro" id="IPR029058">
    <property type="entry name" value="AB_hydrolase_fold"/>
</dbReference>
<dbReference type="PANTHER" id="PTHR11010">
    <property type="entry name" value="PROTEASE S28 PRO-X CARBOXYPEPTIDASE-RELATED"/>
    <property type="match status" value="1"/>
</dbReference>
<keyword evidence="5" id="KW-0325">Glycoprotein</keyword>
<dbReference type="SUPFAM" id="SSF53474">
    <property type="entry name" value="alpha/beta-Hydrolases"/>
    <property type="match status" value="1"/>
</dbReference>
<dbReference type="OrthoDB" id="1735038at2759"/>
<dbReference type="GO" id="GO:0008239">
    <property type="term" value="F:dipeptidyl-peptidase activity"/>
    <property type="evidence" value="ECO:0007669"/>
    <property type="project" value="TreeGrafter"/>
</dbReference>
<evidence type="ECO:0008006" key="8">
    <source>
        <dbReference type="Google" id="ProtNLM"/>
    </source>
</evidence>
<sequence>MPGGPIFVTTAGESALTSYNIDGTYITELAQSTSGMIIAIEHRFYGQSSPMPDLSGASLQYLTIDNVLEDFASIIRAIKANTANSTTTLPFLVNASSPIIFAGGSYAGSVAAWMRAKYPELVIGAWASSATLYGRLENYQFDQAFGRHLKAVGCAQCFAQAIADLDTILNSDDANKIGAVQTKLGIPLLGSSDLSNLLTVFATIGAMQPVTLVSDPVYSTVCSFFNQTTTSQIGYSTCLNSYIAMINELISESQLTPEMLIALGNSSLAIDYTALNQPQRVWYYQMCSWFGMWQVAPPPKAVSGLTSYRSQLLDLDYFQSNCPKKFGSQSKSPVDVGAYNEEWFDILKNTTNVYYTSGSLDVWRDSTVATSTGNLFEPVGDSLIIVIDGATHVQDLTASSELDLPSVKEARLLGYELVNKWIRNSGNNNAQHAHKYKHKHKYSC</sequence>
<evidence type="ECO:0000256" key="2">
    <source>
        <dbReference type="ARBA" id="ARBA00022670"/>
    </source>
</evidence>
<evidence type="ECO:0000256" key="4">
    <source>
        <dbReference type="ARBA" id="ARBA00022801"/>
    </source>
</evidence>
<proteinExistence type="inferred from homology"/>
<comment type="caution">
    <text evidence="6">The sequence shown here is derived from an EMBL/GenBank/DDBJ whole genome shotgun (WGS) entry which is preliminary data.</text>
</comment>
<organism evidence="6 7">
    <name type="scientific">Coemansia spiralis</name>
    <dbReference type="NCBI Taxonomy" id="417178"/>
    <lineage>
        <taxon>Eukaryota</taxon>
        <taxon>Fungi</taxon>
        <taxon>Fungi incertae sedis</taxon>
        <taxon>Zoopagomycota</taxon>
        <taxon>Kickxellomycotina</taxon>
        <taxon>Kickxellomycetes</taxon>
        <taxon>Kickxellales</taxon>
        <taxon>Kickxellaceae</taxon>
        <taxon>Coemansia</taxon>
    </lineage>
</organism>
<evidence type="ECO:0000313" key="6">
    <source>
        <dbReference type="EMBL" id="KAJ2675210.1"/>
    </source>
</evidence>
<dbReference type="EMBL" id="JANBTW010000050">
    <property type="protein sequence ID" value="KAJ2675210.1"/>
    <property type="molecule type" value="Genomic_DNA"/>
</dbReference>
<dbReference type="InterPro" id="IPR008758">
    <property type="entry name" value="Peptidase_S28"/>
</dbReference>
<protein>
    <recommendedName>
        <fullName evidence="8">Serine carboxypeptidase S28-domain-containing protein</fullName>
    </recommendedName>
</protein>
<dbReference type="PANTHER" id="PTHR11010:SF38">
    <property type="entry name" value="LYSOSOMAL PRO-X CARBOXYPEPTIDASE"/>
    <property type="match status" value="1"/>
</dbReference>
<keyword evidence="2" id="KW-0645">Protease</keyword>
<dbReference type="GO" id="GO:0006508">
    <property type="term" value="P:proteolysis"/>
    <property type="evidence" value="ECO:0007669"/>
    <property type="project" value="UniProtKB-KW"/>
</dbReference>
<evidence type="ECO:0000256" key="3">
    <source>
        <dbReference type="ARBA" id="ARBA00022729"/>
    </source>
</evidence>
<reference evidence="6" key="1">
    <citation type="submission" date="2022-07" db="EMBL/GenBank/DDBJ databases">
        <title>Phylogenomic reconstructions and comparative analyses of Kickxellomycotina fungi.</title>
        <authorList>
            <person name="Reynolds N.K."/>
            <person name="Stajich J.E."/>
            <person name="Barry K."/>
            <person name="Grigoriev I.V."/>
            <person name="Crous P."/>
            <person name="Smith M.E."/>
        </authorList>
    </citation>
    <scope>NUCLEOTIDE SEQUENCE</scope>
    <source>
        <strain evidence="6">NRRL 3115</strain>
    </source>
</reference>
<dbReference type="InterPro" id="IPR042269">
    <property type="entry name" value="Ser_carbopepase_S28_SKS"/>
</dbReference>
<dbReference type="Pfam" id="PF05577">
    <property type="entry name" value="Peptidase_S28"/>
    <property type="match status" value="1"/>
</dbReference>
<evidence type="ECO:0000256" key="5">
    <source>
        <dbReference type="ARBA" id="ARBA00023180"/>
    </source>
</evidence>
<keyword evidence="4" id="KW-0378">Hydrolase</keyword>
<comment type="similarity">
    <text evidence="1">Belongs to the peptidase S28 family.</text>
</comment>
<dbReference type="Gene3D" id="3.40.50.1820">
    <property type="entry name" value="alpha/beta hydrolase"/>
    <property type="match status" value="1"/>
</dbReference>
<name>A0A9W8G105_9FUNG</name>
<dbReference type="GO" id="GO:0070008">
    <property type="term" value="F:serine-type exopeptidase activity"/>
    <property type="evidence" value="ECO:0007669"/>
    <property type="project" value="InterPro"/>
</dbReference>